<feature type="domain" description="HTH La-type RNA-binding" evidence="5">
    <location>
        <begin position="175"/>
        <end position="264"/>
    </location>
</feature>
<feature type="compositionally biased region" description="Low complexity" evidence="4">
    <location>
        <begin position="1065"/>
        <end position="1084"/>
    </location>
</feature>
<proteinExistence type="predicted"/>
<reference evidence="6" key="1">
    <citation type="submission" date="2021-02" db="EMBL/GenBank/DDBJ databases">
        <authorList>
            <person name="Nowell W R."/>
        </authorList>
    </citation>
    <scope>NUCLEOTIDE SEQUENCE</scope>
</reference>
<feature type="compositionally biased region" description="Low complexity" evidence="4">
    <location>
        <begin position="785"/>
        <end position="811"/>
    </location>
</feature>
<evidence type="ECO:0000259" key="5">
    <source>
        <dbReference type="PROSITE" id="PS50961"/>
    </source>
</evidence>
<evidence type="ECO:0000256" key="3">
    <source>
        <dbReference type="PROSITE-ProRule" id="PRU00332"/>
    </source>
</evidence>
<dbReference type="InterPro" id="IPR006630">
    <property type="entry name" value="La_HTH"/>
</dbReference>
<feature type="compositionally biased region" description="Polar residues" evidence="4">
    <location>
        <begin position="394"/>
        <end position="403"/>
    </location>
</feature>
<feature type="compositionally biased region" description="Low complexity" evidence="4">
    <location>
        <begin position="822"/>
        <end position="856"/>
    </location>
</feature>
<dbReference type="AlphaFoldDB" id="A0A818WQ30"/>
<feature type="compositionally biased region" description="Polar residues" evidence="4">
    <location>
        <begin position="916"/>
        <end position="961"/>
    </location>
</feature>
<keyword evidence="1" id="KW-0597">Phosphoprotein</keyword>
<feature type="compositionally biased region" description="Polar residues" evidence="4">
    <location>
        <begin position="975"/>
        <end position="998"/>
    </location>
</feature>
<feature type="region of interest" description="Disordered" evidence="4">
    <location>
        <begin position="601"/>
        <end position="636"/>
    </location>
</feature>
<dbReference type="InterPro" id="IPR036388">
    <property type="entry name" value="WH-like_DNA-bd_sf"/>
</dbReference>
<dbReference type="Pfam" id="PF05383">
    <property type="entry name" value="La"/>
    <property type="match status" value="1"/>
</dbReference>
<evidence type="ECO:0000256" key="2">
    <source>
        <dbReference type="ARBA" id="ARBA00022884"/>
    </source>
</evidence>
<name>A0A818WQ30_9BILA</name>
<feature type="region of interest" description="Disordered" evidence="4">
    <location>
        <begin position="470"/>
        <end position="499"/>
    </location>
</feature>
<feature type="compositionally biased region" description="Gly residues" evidence="4">
    <location>
        <begin position="1051"/>
        <end position="1061"/>
    </location>
</feature>
<dbReference type="SUPFAM" id="SSF54928">
    <property type="entry name" value="RNA-binding domain, RBD"/>
    <property type="match status" value="1"/>
</dbReference>
<gene>
    <name evidence="6" type="ORF">OKA104_LOCUS14230</name>
</gene>
<dbReference type="GO" id="GO:0003730">
    <property type="term" value="F:mRNA 3'-UTR binding"/>
    <property type="evidence" value="ECO:0007669"/>
    <property type="project" value="TreeGrafter"/>
</dbReference>
<feature type="compositionally biased region" description="Polar residues" evidence="4">
    <location>
        <begin position="448"/>
        <end position="458"/>
    </location>
</feature>
<dbReference type="SUPFAM" id="SSF46785">
    <property type="entry name" value="Winged helix' DNA-binding domain"/>
    <property type="match status" value="1"/>
</dbReference>
<dbReference type="PROSITE" id="PS50961">
    <property type="entry name" value="HTH_LA"/>
    <property type="match status" value="1"/>
</dbReference>
<dbReference type="GO" id="GO:0045727">
    <property type="term" value="P:positive regulation of translation"/>
    <property type="evidence" value="ECO:0007669"/>
    <property type="project" value="TreeGrafter"/>
</dbReference>
<feature type="region of interest" description="Disordered" evidence="4">
    <location>
        <begin position="727"/>
        <end position="1128"/>
    </location>
</feature>
<sequence>MDNEILEVHLYGYNIYVTSDLNTKEIVFCVQNANIIGDTDESYGQSDLVNVGSSVVKNLNPNAQHFSASDYNTGTVLAGPTVPSDDLYGEYIDNGTGSYLRQHQSHMYPVDPSSIDTLQQQQQQTESNFAVHEHAAMLDTIDHQQTPLLNPNHLHHPQPHIHQTMPDEEQAQHSQLTPEQLRQHLRKQLEYYFSRENMVNDIYLKSQMDADDYVPITIIANFKLVKRFTRDLQLIVDVLKELPSVEVDAEDKKVRSADEKKYRPTGKRCIIILRDVPLDATENEVTELFLNEHCPVPALACERALESGTSDCWYITFNSEDDAQNAFLYLTRENVSIRGHKVLARMKARLWQKPSSVPSTNPSTPVSPPVSTNNSGATSPPPPPQQQQQQQQPIQTYQNSAFVPQQQQQQQVQPPPPPQYSSHPQQQQFNQQQMPPPSQQQHAPVYMQPTTSTHPNQTSILGNIQQQTNNYRHPMHPSVAPPPPQHVAAQFSTANQTQHPSSLEHAQALQHLRMSYQNYGPNTPFDRTTWTTAHPQTVQTTQPTLSFATSAQQANMTSYPTSIHQQPQFIAANHPVFQAGNLWYMSSPYPTTEQYPTMAYNGASKQKTRMPREYPITSKSRNSTKPSSARNSRHEGLQMNNEHSNELLDYCQHSTPHSEGSSSPVPRAEAVINRTNEPIAQAVSNTSLQHVQTYPPNTIDTSINDNIDHYHHHQSTNDVLYNNANSHVQQQGSSDTNLSQEQTNESQNLGKFPVQSSYPTSTSIENSKLNYQPLEQRKPPSINRDQQQQQQHPSNNDNQQQQSNKKLNPQQTSIRPLMSGDNRSNQNSNRPSSSSQQGRPQQQQQQQQTRMNSNSSTPLTVTIPKVPSATYYNQTSSSSPQSPNSNQKAQQQQQQQQSIDNNGPRTYADMLKVKTIPQQQQTDSTKSPTNETNDLSSPRGQSPINNNPKTDSVSVNPETNGPLSSSSASDLSPSNQTEPPAPTSQSSTINESNPVRRNSSASDHPQQQHSSSPSHQQYNNSRGRGGGGGRGGGNYRYSNERRSGSSNSLNRGGGGGGGGRGGGRRSVNNNAGPNGPPAYQSRGSGNRGNGRFFDRSRGGGGNYHNSNQTVHRFTGSAGNVEPQVHYAE</sequence>
<keyword evidence="2 3" id="KW-0694">RNA-binding</keyword>
<dbReference type="InterPro" id="IPR045180">
    <property type="entry name" value="La_dom_prot"/>
</dbReference>
<comment type="caution">
    <text evidence="6">The sequence shown here is derived from an EMBL/GenBank/DDBJ whole genome shotgun (WGS) entry which is preliminary data.</text>
</comment>
<evidence type="ECO:0000313" key="7">
    <source>
        <dbReference type="Proteomes" id="UP000663881"/>
    </source>
</evidence>
<dbReference type="SMART" id="SM00715">
    <property type="entry name" value="LA"/>
    <property type="match status" value="1"/>
</dbReference>
<dbReference type="InterPro" id="IPR058699">
    <property type="entry name" value="RRM_LARP4/4B"/>
</dbReference>
<evidence type="ECO:0000256" key="4">
    <source>
        <dbReference type="SAM" id="MobiDB-lite"/>
    </source>
</evidence>
<feature type="compositionally biased region" description="Polar residues" evidence="4">
    <location>
        <begin position="617"/>
        <end position="630"/>
    </location>
</feature>
<dbReference type="GO" id="GO:0010494">
    <property type="term" value="C:cytoplasmic stress granule"/>
    <property type="evidence" value="ECO:0007669"/>
    <property type="project" value="TreeGrafter"/>
</dbReference>
<accession>A0A818WQ30</accession>
<evidence type="ECO:0000313" key="6">
    <source>
        <dbReference type="EMBL" id="CAF3726941.1"/>
    </source>
</evidence>
<feature type="compositionally biased region" description="Low complexity" evidence="4">
    <location>
        <begin position="999"/>
        <end position="1022"/>
    </location>
</feature>
<dbReference type="GO" id="GO:0005829">
    <property type="term" value="C:cytosol"/>
    <property type="evidence" value="ECO:0007669"/>
    <property type="project" value="TreeGrafter"/>
</dbReference>
<dbReference type="InterPro" id="IPR035979">
    <property type="entry name" value="RBD_domain_sf"/>
</dbReference>
<dbReference type="Pfam" id="PF26088">
    <property type="entry name" value="RRM_LARP4"/>
    <property type="match status" value="1"/>
</dbReference>
<organism evidence="6 7">
    <name type="scientific">Adineta steineri</name>
    <dbReference type="NCBI Taxonomy" id="433720"/>
    <lineage>
        <taxon>Eukaryota</taxon>
        <taxon>Metazoa</taxon>
        <taxon>Spiralia</taxon>
        <taxon>Gnathifera</taxon>
        <taxon>Rotifera</taxon>
        <taxon>Eurotatoria</taxon>
        <taxon>Bdelloidea</taxon>
        <taxon>Adinetida</taxon>
        <taxon>Adinetidae</taxon>
        <taxon>Adineta</taxon>
    </lineage>
</organism>
<protein>
    <recommendedName>
        <fullName evidence="5">HTH La-type RNA-binding domain-containing protein</fullName>
    </recommendedName>
</protein>
<feature type="compositionally biased region" description="Low complexity" evidence="4">
    <location>
        <begin position="962"/>
        <end position="974"/>
    </location>
</feature>
<feature type="compositionally biased region" description="Polar residues" evidence="4">
    <location>
        <begin position="727"/>
        <end position="770"/>
    </location>
</feature>
<feature type="compositionally biased region" description="Gly residues" evidence="4">
    <location>
        <begin position="1023"/>
        <end position="1034"/>
    </location>
</feature>
<dbReference type="InterPro" id="IPR036390">
    <property type="entry name" value="WH_DNA-bd_sf"/>
</dbReference>
<dbReference type="EMBL" id="CAJOAY010000743">
    <property type="protein sequence ID" value="CAF3726941.1"/>
    <property type="molecule type" value="Genomic_DNA"/>
</dbReference>
<dbReference type="Gene3D" id="1.10.10.10">
    <property type="entry name" value="Winged helix-like DNA-binding domain superfamily/Winged helix DNA-binding domain"/>
    <property type="match status" value="1"/>
</dbReference>
<evidence type="ECO:0000256" key="1">
    <source>
        <dbReference type="ARBA" id="ARBA00022553"/>
    </source>
</evidence>
<feature type="compositionally biased region" description="Low complexity" evidence="4">
    <location>
        <begin position="873"/>
        <end position="898"/>
    </location>
</feature>
<feature type="compositionally biased region" description="Low complexity" evidence="4">
    <location>
        <begin position="354"/>
        <end position="375"/>
    </location>
</feature>
<dbReference type="PANTHER" id="PTHR22792">
    <property type="entry name" value="LUPUS LA PROTEIN-RELATED"/>
    <property type="match status" value="1"/>
</dbReference>
<dbReference type="PANTHER" id="PTHR22792:SF131">
    <property type="entry name" value="LA-RELATED PROTEIN LARP4B"/>
    <property type="match status" value="1"/>
</dbReference>
<feature type="region of interest" description="Disordered" evidence="4">
    <location>
        <begin position="352"/>
        <end position="458"/>
    </location>
</feature>
<feature type="compositionally biased region" description="Low complexity" evidence="4">
    <location>
        <begin position="420"/>
        <end position="433"/>
    </location>
</feature>
<dbReference type="Proteomes" id="UP000663881">
    <property type="component" value="Unassembled WGS sequence"/>
</dbReference>